<keyword evidence="4" id="KW-1185">Reference proteome</keyword>
<feature type="domain" description="O-acyltransferase WSD1-like N-terminal" evidence="2">
    <location>
        <begin position="93"/>
        <end position="211"/>
    </location>
</feature>
<accession>A0A2A2DAP4</accession>
<dbReference type="GO" id="GO:0004144">
    <property type="term" value="F:diacylglycerol O-acyltransferase activity"/>
    <property type="evidence" value="ECO:0007669"/>
    <property type="project" value="InterPro"/>
</dbReference>
<comment type="caution">
    <text evidence="3">The sequence shown here is derived from an EMBL/GenBank/DDBJ whole genome shotgun (WGS) entry which is preliminary data.</text>
</comment>
<gene>
    <name evidence="3" type="ORF">CK936_12460</name>
</gene>
<sequence length="466" mass="50466">MRGALPSGHVTPPRTPRPRGGRTAVRNRPRVRPGPLMNVPSVPPSHLAAPSLTDRAMRAFPAHHPDSRLRIGALLQMLGTAPRREHLRDHVCERLTALPALTHFLAGAGTRWETARYPDPATHVVDHPLPPGAGELDRAVQFLLREPLPEGVPPWRIWLLHGHAPGTYAVLYLVHHTVQDGAGMLHTLETLFTPHGVPDDRSSAVFPGLRDAPAPTPRDRLRALAATVRATRRTEVWTSARHPLSARRTFRWARVPAASLRTVARTGGGSSNDAYLATVAHAVQGWSAEHWPAAHRSPELVLTMPANIRRPEEASAPGNRTVMVQVALPGGDVPLATRLEGAVRETAPLRSHRYREALRRAAAGPRLPSWVLRRVTRTLAADPAHAAVGVSGITVRHSLQLGADPVVSVRPVGCLPEGSPLGVLMLTYRGTSTACFMADRALPGLDALHLRWQRAVRCHATGAPDG</sequence>
<evidence type="ECO:0000313" key="4">
    <source>
        <dbReference type="Proteomes" id="UP000218944"/>
    </source>
</evidence>
<feature type="region of interest" description="Disordered" evidence="1">
    <location>
        <begin position="1"/>
        <end position="47"/>
    </location>
</feature>
<evidence type="ECO:0000256" key="1">
    <source>
        <dbReference type="SAM" id="MobiDB-lite"/>
    </source>
</evidence>
<dbReference type="AlphaFoldDB" id="A0A2A2DAP4"/>
<evidence type="ECO:0000259" key="2">
    <source>
        <dbReference type="Pfam" id="PF03007"/>
    </source>
</evidence>
<feature type="compositionally biased region" description="Basic residues" evidence="1">
    <location>
        <begin position="16"/>
        <end position="31"/>
    </location>
</feature>
<name>A0A2A2DAP4_9ACTN</name>
<dbReference type="Pfam" id="PF03007">
    <property type="entry name" value="WS_DGAT_cat"/>
    <property type="match status" value="1"/>
</dbReference>
<reference evidence="3 4" key="1">
    <citation type="submission" date="2017-08" db="EMBL/GenBank/DDBJ databases">
        <title>Genome sequence of Streptomyces albireticuli NRRL B-1670.</title>
        <authorList>
            <person name="Graham D.E."/>
            <person name="Mahan K.M."/>
            <person name="Klingeman D.M."/>
            <person name="Hettich R.L."/>
            <person name="Parry R.J."/>
            <person name="Spain J.C."/>
        </authorList>
    </citation>
    <scope>NUCLEOTIDE SEQUENCE [LARGE SCALE GENOMIC DNA]</scope>
    <source>
        <strain evidence="3 4">NRRL B-1670</strain>
    </source>
</reference>
<dbReference type="InterPro" id="IPR004255">
    <property type="entry name" value="O-acyltransferase_WSD1_N"/>
</dbReference>
<organism evidence="3 4">
    <name type="scientific">Streptomyces albireticuli</name>
    <dbReference type="NCBI Taxonomy" id="1940"/>
    <lineage>
        <taxon>Bacteria</taxon>
        <taxon>Bacillati</taxon>
        <taxon>Actinomycetota</taxon>
        <taxon>Actinomycetes</taxon>
        <taxon>Kitasatosporales</taxon>
        <taxon>Streptomycetaceae</taxon>
        <taxon>Streptomyces</taxon>
    </lineage>
</organism>
<dbReference type="EMBL" id="NSJV01000231">
    <property type="protein sequence ID" value="PAU48594.1"/>
    <property type="molecule type" value="Genomic_DNA"/>
</dbReference>
<evidence type="ECO:0000313" key="3">
    <source>
        <dbReference type="EMBL" id="PAU48594.1"/>
    </source>
</evidence>
<dbReference type="Proteomes" id="UP000218944">
    <property type="component" value="Unassembled WGS sequence"/>
</dbReference>
<dbReference type="GO" id="GO:0045017">
    <property type="term" value="P:glycerolipid biosynthetic process"/>
    <property type="evidence" value="ECO:0007669"/>
    <property type="project" value="InterPro"/>
</dbReference>
<proteinExistence type="predicted"/>
<protein>
    <recommendedName>
        <fullName evidence="2">O-acyltransferase WSD1-like N-terminal domain-containing protein</fullName>
    </recommendedName>
</protein>